<dbReference type="PANTHER" id="PTHR45904:SF2">
    <property type="entry name" value="TRNA (URACIL-5-)-METHYLTRANSFERASE HOMOLOG A"/>
    <property type="match status" value="1"/>
</dbReference>
<feature type="binding site" evidence="6">
    <location>
        <position position="403"/>
    </location>
    <ligand>
        <name>S-adenosyl-L-methionine</name>
        <dbReference type="ChEBI" id="CHEBI:59789"/>
    </ligand>
</feature>
<feature type="binding site" evidence="6">
    <location>
        <position position="453"/>
    </location>
    <ligand>
        <name>S-adenosyl-L-methionine</name>
        <dbReference type="ChEBI" id="CHEBI:59789"/>
    </ligand>
</feature>
<dbReference type="Gene3D" id="2.40.50.1070">
    <property type="match status" value="1"/>
</dbReference>
<reference evidence="7" key="1">
    <citation type="journal article" date="2018" name="J. Proteomics">
        <title>Exploring the molecular complexity of Triatoma dimidiata sialome.</title>
        <authorList>
            <person name="Santiago P.B."/>
            <person name="de Araujo C.N."/>
            <person name="Charneau S."/>
            <person name="Bastos I.M.D."/>
            <person name="Assumpcao T.C.F."/>
            <person name="Queiroz R.M.L."/>
            <person name="Praca Y.R."/>
            <person name="Cordeiro T.M."/>
            <person name="Garcia C.H.S."/>
            <person name="da Silva I.G."/>
            <person name="Raiol T."/>
            <person name="Motta F.N."/>
            <person name="de Araujo Oliveira J.V."/>
            <person name="de Sousa M.V."/>
            <person name="Ribeiro J.M.C."/>
            <person name="de Santana J.M."/>
        </authorList>
    </citation>
    <scope>NUCLEOTIDE SEQUENCE</scope>
    <source>
        <strain evidence="7">Santander</strain>
        <tissue evidence="7">Salivary glands</tissue>
    </source>
</reference>
<keyword evidence="3 6" id="KW-0949">S-adenosyl-L-methionine</keyword>
<dbReference type="InterPro" id="IPR035979">
    <property type="entry name" value="RBD_domain_sf"/>
</dbReference>
<dbReference type="AlphaFoldDB" id="A0A0V0G615"/>
<dbReference type="InterPro" id="IPR010280">
    <property type="entry name" value="U5_MeTrfase_fam"/>
</dbReference>
<proteinExistence type="inferred from homology"/>
<keyword evidence="1 6" id="KW-0489">Methyltransferase</keyword>
<dbReference type="EMBL" id="GECL01002687">
    <property type="protein sequence ID" value="JAP03437.1"/>
    <property type="molecule type" value="Transcribed_RNA"/>
</dbReference>
<dbReference type="GO" id="GO:0032259">
    <property type="term" value="P:methylation"/>
    <property type="evidence" value="ECO:0007669"/>
    <property type="project" value="UniProtKB-KW"/>
</dbReference>
<comment type="similarity">
    <text evidence="6">Belongs to the class I-like SAM-binding methyltransferase superfamily. RNA M5U methyltransferase family.</text>
</comment>
<feature type="active site" description="Nucleophile" evidence="6">
    <location>
        <position position="530"/>
    </location>
</feature>
<comment type="catalytic activity">
    <reaction evidence="5">
        <text>uridine(54) in tRNA + S-adenosyl-L-methionine = 5-methyluridine(54) in tRNA + S-adenosyl-L-homocysteine + H(+)</text>
        <dbReference type="Rhea" id="RHEA:42712"/>
        <dbReference type="Rhea" id="RHEA-COMP:10167"/>
        <dbReference type="Rhea" id="RHEA-COMP:10193"/>
        <dbReference type="ChEBI" id="CHEBI:15378"/>
        <dbReference type="ChEBI" id="CHEBI:57856"/>
        <dbReference type="ChEBI" id="CHEBI:59789"/>
        <dbReference type="ChEBI" id="CHEBI:65315"/>
        <dbReference type="ChEBI" id="CHEBI:74447"/>
        <dbReference type="EC" id="2.1.1.35"/>
    </reaction>
    <physiologicalReaction direction="left-to-right" evidence="5">
        <dbReference type="Rhea" id="RHEA:42713"/>
    </physiologicalReaction>
</comment>
<dbReference type="PROSITE" id="PS51687">
    <property type="entry name" value="SAM_MT_RNA_M5U"/>
    <property type="match status" value="1"/>
</dbReference>
<evidence type="ECO:0000256" key="4">
    <source>
        <dbReference type="ARBA" id="ARBA00033763"/>
    </source>
</evidence>
<dbReference type="InterPro" id="IPR045850">
    <property type="entry name" value="TRM2_met"/>
</dbReference>
<evidence type="ECO:0000313" key="7">
    <source>
        <dbReference type="EMBL" id="JAP03437.1"/>
    </source>
</evidence>
<sequence>TMENTDLEEKTLVCVESSENIKEENAGMKLNADVEDPYAYIDKNGFTSEKFKIEIRGLPKYYGMGELRKLLNIKLKLNCNKVKCPGNRSKWVYACFRSEEDKCIALEKLSGLVWKGSTLQTKSADPAPDPFVKRKNEENDGKLNKKIKIENKEQQIEAIENSTTPLCHIPYGDQLQQKWDDARRTLLNLGVKLVKSNPQLNDWIEKQKSINDGLPCKLHDVKALPLACDYYRNKCEFTVGKDELTGERVIGFRLGTYASGSIGIAPVDSLKIIPEIMLKTTKIFEKFVKESKFEVFSPDTLKGYWRQLTVRIGIQTNQLMVIVGFHPQELSEDEIAKVKQDIKQFFTEGEGSTLNVNSLYFQILKRKSKNSEQQEFTLLAGEPYIEEIMCNLKFKISPESFFQINTRCAELLIETVKDLAAINKDTTVLDVCCGTGTIGLCLAKDCNKVLGIEIVSKAVQDARENASKNIINNSEFFCGKADEIITSVVKRVKEDKLVAILDPPRPGLHQKAIAMLRRTENLDRLVFLSCDCKSALQNFIDLGRAKSKTLFGEPFVPVAAVPVDMFPHTNHYELVIYFERLDLSKSKTPTDSLEKMENIKHDCDIDKDLNETLENVPS</sequence>
<dbReference type="SUPFAM" id="SSF54928">
    <property type="entry name" value="RNA-binding domain, RBD"/>
    <property type="match status" value="1"/>
</dbReference>
<feature type="binding site" evidence="6">
    <location>
        <position position="502"/>
    </location>
    <ligand>
        <name>S-adenosyl-L-methionine</name>
        <dbReference type="ChEBI" id="CHEBI:59789"/>
    </ligand>
</feature>
<dbReference type="PROSITE" id="PS01231">
    <property type="entry name" value="TRMA_2"/>
    <property type="match status" value="1"/>
</dbReference>
<dbReference type="PANTHER" id="PTHR45904">
    <property type="entry name" value="TRNA (URACIL-5-)-METHYLTRANSFERASE"/>
    <property type="match status" value="1"/>
</dbReference>
<dbReference type="GO" id="GO:0006396">
    <property type="term" value="P:RNA processing"/>
    <property type="evidence" value="ECO:0007669"/>
    <property type="project" value="InterPro"/>
</dbReference>
<evidence type="ECO:0000256" key="6">
    <source>
        <dbReference type="PROSITE-ProRule" id="PRU01024"/>
    </source>
</evidence>
<dbReference type="EC" id="2.1.1.35" evidence="4"/>
<dbReference type="GO" id="GO:0003723">
    <property type="term" value="F:RNA binding"/>
    <property type="evidence" value="ECO:0007669"/>
    <property type="project" value="TreeGrafter"/>
</dbReference>
<dbReference type="SUPFAM" id="SSF53335">
    <property type="entry name" value="S-adenosyl-L-methionine-dependent methyltransferases"/>
    <property type="match status" value="1"/>
</dbReference>
<comment type="caution">
    <text evidence="6">Lacks conserved residue(s) required for the propagation of feature annotation.</text>
</comment>
<keyword evidence="2 6" id="KW-0808">Transferase</keyword>
<evidence type="ECO:0000256" key="5">
    <source>
        <dbReference type="ARBA" id="ARBA00047278"/>
    </source>
</evidence>
<evidence type="ECO:0000256" key="3">
    <source>
        <dbReference type="ARBA" id="ARBA00022691"/>
    </source>
</evidence>
<name>A0A0V0G615_TRIDM</name>
<dbReference type="CDD" id="cd02440">
    <property type="entry name" value="AdoMet_MTases"/>
    <property type="match status" value="1"/>
</dbReference>
<dbReference type="InterPro" id="IPR030391">
    <property type="entry name" value="MeTrfase_TrmA_CS"/>
</dbReference>
<dbReference type="GO" id="GO:0030697">
    <property type="term" value="F:tRNA (uracil(54)-C5)-methyltransferase activity, S-adenosyl methionine-dependent"/>
    <property type="evidence" value="ECO:0007669"/>
    <property type="project" value="UniProtKB-EC"/>
</dbReference>
<dbReference type="Gene3D" id="3.40.50.150">
    <property type="entry name" value="Vaccinia Virus protein VP39"/>
    <property type="match status" value="1"/>
</dbReference>
<dbReference type="Pfam" id="PF05958">
    <property type="entry name" value="tRNA_U5-meth_tr"/>
    <property type="match status" value="1"/>
</dbReference>
<evidence type="ECO:0000256" key="2">
    <source>
        <dbReference type="ARBA" id="ARBA00022679"/>
    </source>
</evidence>
<dbReference type="InterPro" id="IPR029063">
    <property type="entry name" value="SAM-dependent_MTases_sf"/>
</dbReference>
<organism evidence="7">
    <name type="scientific">Triatoma dimidiata</name>
    <name type="common">Kissing bug</name>
    <name type="synonym">Meccus dimidiatus</name>
    <dbReference type="NCBI Taxonomy" id="72491"/>
    <lineage>
        <taxon>Eukaryota</taxon>
        <taxon>Metazoa</taxon>
        <taxon>Ecdysozoa</taxon>
        <taxon>Arthropoda</taxon>
        <taxon>Hexapoda</taxon>
        <taxon>Insecta</taxon>
        <taxon>Pterygota</taxon>
        <taxon>Neoptera</taxon>
        <taxon>Paraneoptera</taxon>
        <taxon>Hemiptera</taxon>
        <taxon>Heteroptera</taxon>
        <taxon>Panheteroptera</taxon>
        <taxon>Cimicomorpha</taxon>
        <taxon>Reduviidae</taxon>
        <taxon>Triatominae</taxon>
        <taxon>Triatoma</taxon>
    </lineage>
</organism>
<protein>
    <recommendedName>
        <fullName evidence="4">tRNA (uracil(54)-C(5))-methyltransferase</fullName>
        <ecNumber evidence="4">2.1.1.35</ecNumber>
    </recommendedName>
</protein>
<feature type="non-terminal residue" evidence="7">
    <location>
        <position position="1"/>
    </location>
</feature>
<accession>A0A0V0G615</accession>
<evidence type="ECO:0000256" key="1">
    <source>
        <dbReference type="ARBA" id="ARBA00022603"/>
    </source>
</evidence>